<sequence>MCSLDFFPAAWQVEFQVQSTVDGNTLYPDIGPPQEKKLTLMMKNGLFPYVDLTSKIGAQMIHLPFTNKDPTITIILPNKNIKLSQVESNLTPALLNSPTTTNQNIFLWIPKWKFEFES</sequence>
<dbReference type="InterPro" id="IPR036186">
    <property type="entry name" value="Serpin_sf"/>
</dbReference>
<organism evidence="3 4">
    <name type="scientific">Rotaria magnacalcarata</name>
    <dbReference type="NCBI Taxonomy" id="392030"/>
    <lineage>
        <taxon>Eukaryota</taxon>
        <taxon>Metazoa</taxon>
        <taxon>Spiralia</taxon>
        <taxon>Gnathifera</taxon>
        <taxon>Rotifera</taxon>
        <taxon>Eurotatoria</taxon>
        <taxon>Bdelloidea</taxon>
        <taxon>Philodinida</taxon>
        <taxon>Philodinidae</taxon>
        <taxon>Rotaria</taxon>
    </lineage>
</organism>
<protein>
    <recommendedName>
        <fullName evidence="1">Serpin domain-containing protein</fullName>
    </recommendedName>
</protein>
<dbReference type="InterPro" id="IPR042185">
    <property type="entry name" value="Serpin_sf_2"/>
</dbReference>
<proteinExistence type="predicted"/>
<evidence type="ECO:0000259" key="1">
    <source>
        <dbReference type="Pfam" id="PF00079"/>
    </source>
</evidence>
<dbReference type="Pfam" id="PF00079">
    <property type="entry name" value="Serpin"/>
    <property type="match status" value="1"/>
</dbReference>
<comment type="caution">
    <text evidence="3">The sequence shown here is derived from an EMBL/GenBank/DDBJ whole genome shotgun (WGS) entry which is preliminary data.</text>
</comment>
<dbReference type="Proteomes" id="UP000663856">
    <property type="component" value="Unassembled WGS sequence"/>
</dbReference>
<accession>A0A820AT82</accession>
<dbReference type="Gene3D" id="2.30.39.10">
    <property type="entry name" value="Alpha-1-antitrypsin, domain 1"/>
    <property type="match status" value="1"/>
</dbReference>
<dbReference type="AlphaFoldDB" id="A0A820AT82"/>
<keyword evidence="4" id="KW-1185">Reference proteome</keyword>
<feature type="domain" description="Serpin" evidence="1">
    <location>
        <begin position="6"/>
        <end position="117"/>
    </location>
</feature>
<evidence type="ECO:0000313" key="3">
    <source>
        <dbReference type="EMBL" id="CAF4190273.1"/>
    </source>
</evidence>
<evidence type="ECO:0000313" key="4">
    <source>
        <dbReference type="Proteomes" id="UP000663866"/>
    </source>
</evidence>
<dbReference type="SUPFAM" id="SSF56574">
    <property type="entry name" value="Serpins"/>
    <property type="match status" value="1"/>
</dbReference>
<dbReference type="Proteomes" id="UP000663866">
    <property type="component" value="Unassembled WGS sequence"/>
</dbReference>
<name>A0A820AT82_9BILA</name>
<dbReference type="InterPro" id="IPR023796">
    <property type="entry name" value="Serpin_dom"/>
</dbReference>
<dbReference type="EMBL" id="CAJOBG010006545">
    <property type="protein sequence ID" value="CAF4190273.1"/>
    <property type="molecule type" value="Genomic_DNA"/>
</dbReference>
<gene>
    <name evidence="3" type="ORF">OVN521_LOCUS25795</name>
    <name evidence="2" type="ORF">WKI299_LOCUS16281</name>
</gene>
<dbReference type="InterPro" id="IPR042178">
    <property type="entry name" value="Serpin_sf_1"/>
</dbReference>
<reference evidence="3" key="1">
    <citation type="submission" date="2021-02" db="EMBL/GenBank/DDBJ databases">
        <authorList>
            <person name="Nowell W R."/>
        </authorList>
    </citation>
    <scope>NUCLEOTIDE SEQUENCE</scope>
</reference>
<dbReference type="EMBL" id="CAJNRF010006431">
    <property type="protein sequence ID" value="CAF2081118.1"/>
    <property type="molecule type" value="Genomic_DNA"/>
</dbReference>
<dbReference type="Gene3D" id="3.30.497.10">
    <property type="entry name" value="Antithrombin, subunit I, domain 2"/>
    <property type="match status" value="1"/>
</dbReference>
<evidence type="ECO:0000313" key="2">
    <source>
        <dbReference type="EMBL" id="CAF2081118.1"/>
    </source>
</evidence>